<feature type="region of interest" description="Disordered" evidence="1">
    <location>
        <begin position="24"/>
        <end position="44"/>
    </location>
</feature>
<proteinExistence type="predicted"/>
<reference evidence="2 3" key="1">
    <citation type="submission" date="2018-02" db="EMBL/GenBank/DDBJ databases">
        <title>The genomes of Aspergillus section Nigri reveals drivers in fungal speciation.</title>
        <authorList>
            <consortium name="DOE Joint Genome Institute"/>
            <person name="Vesth T.C."/>
            <person name="Nybo J."/>
            <person name="Theobald S."/>
            <person name="Brandl J."/>
            <person name="Frisvad J.C."/>
            <person name="Nielsen K.F."/>
            <person name="Lyhne E.K."/>
            <person name="Kogle M.E."/>
            <person name="Kuo A."/>
            <person name="Riley R."/>
            <person name="Clum A."/>
            <person name="Nolan M."/>
            <person name="Lipzen A."/>
            <person name="Salamov A."/>
            <person name="Henrissat B."/>
            <person name="Wiebenga A."/>
            <person name="De vries R.P."/>
            <person name="Grigoriev I.V."/>
            <person name="Mortensen U.H."/>
            <person name="Andersen M.R."/>
            <person name="Baker S.E."/>
        </authorList>
    </citation>
    <scope>NUCLEOTIDE SEQUENCE [LARGE SCALE GENOMIC DNA]</scope>
    <source>
        <strain evidence="2 3">CBS 114.51</strain>
    </source>
</reference>
<dbReference type="GeneID" id="37170205"/>
<evidence type="ECO:0000313" key="2">
    <source>
        <dbReference type="EMBL" id="RAH78994.1"/>
    </source>
</evidence>
<dbReference type="EMBL" id="KZ824820">
    <property type="protein sequence ID" value="RAH78994.1"/>
    <property type="molecule type" value="Genomic_DNA"/>
</dbReference>
<dbReference type="Proteomes" id="UP000249497">
    <property type="component" value="Unassembled WGS sequence"/>
</dbReference>
<feature type="region of interest" description="Disordered" evidence="1">
    <location>
        <begin position="139"/>
        <end position="166"/>
    </location>
</feature>
<feature type="compositionally biased region" description="Basic and acidic residues" evidence="1">
    <location>
        <begin position="156"/>
        <end position="166"/>
    </location>
</feature>
<feature type="compositionally biased region" description="Polar residues" evidence="1">
    <location>
        <begin position="33"/>
        <end position="43"/>
    </location>
</feature>
<evidence type="ECO:0000313" key="3">
    <source>
        <dbReference type="Proteomes" id="UP000249497"/>
    </source>
</evidence>
<organism evidence="2 3">
    <name type="scientific">Aspergillus japonicus CBS 114.51</name>
    <dbReference type="NCBI Taxonomy" id="1448312"/>
    <lineage>
        <taxon>Eukaryota</taxon>
        <taxon>Fungi</taxon>
        <taxon>Dikarya</taxon>
        <taxon>Ascomycota</taxon>
        <taxon>Pezizomycotina</taxon>
        <taxon>Eurotiomycetes</taxon>
        <taxon>Eurotiomycetidae</taxon>
        <taxon>Eurotiales</taxon>
        <taxon>Aspergillaceae</taxon>
        <taxon>Aspergillus</taxon>
        <taxon>Aspergillus subgen. Circumdati</taxon>
    </lineage>
</organism>
<accession>A0A8T8WTL7</accession>
<name>A0A8T8WTL7_ASPJA</name>
<gene>
    <name evidence="2" type="ORF">BO86DRAFT_172468</name>
</gene>
<sequence>MTETFETMFSSLITRVVNCISTSPRVSDHSGSRRNTTNFSKLNRFNPRLNDKGLVSQGRLLPLRDTNTNTVSVTRTMFSSRDQHWPIRDCKGPFHKIGGGEAGRYDWCRSVHTTVRHLHVMVSAERGLRVASCGSASRPLRCSSEGDGSRPGVHRLRVDARRGPTN</sequence>
<evidence type="ECO:0000256" key="1">
    <source>
        <dbReference type="SAM" id="MobiDB-lite"/>
    </source>
</evidence>
<dbReference type="AlphaFoldDB" id="A0A8T8WTL7"/>
<keyword evidence="3" id="KW-1185">Reference proteome</keyword>
<dbReference type="RefSeq" id="XP_025524888.1">
    <property type="nucleotide sequence ID" value="XM_025666513.1"/>
</dbReference>
<protein>
    <submittedName>
        <fullName evidence="2">Uncharacterized protein</fullName>
    </submittedName>
</protein>